<dbReference type="AlphaFoldDB" id="A0A7W9JF19"/>
<dbReference type="GO" id="GO:0051213">
    <property type="term" value="F:dioxygenase activity"/>
    <property type="evidence" value="ECO:0007669"/>
    <property type="project" value="UniProtKB-KW"/>
</dbReference>
<dbReference type="InterPro" id="IPR014710">
    <property type="entry name" value="RmlC-like_jellyroll"/>
</dbReference>
<dbReference type="SUPFAM" id="SSF51182">
    <property type="entry name" value="RmlC-like cupins"/>
    <property type="match status" value="1"/>
</dbReference>
<evidence type="ECO:0000259" key="1">
    <source>
        <dbReference type="Pfam" id="PF12973"/>
    </source>
</evidence>
<dbReference type="InterPro" id="IPR025979">
    <property type="entry name" value="ChrR-like_cupin_dom"/>
</dbReference>
<keyword evidence="3" id="KW-1185">Reference proteome</keyword>
<name>A0A7W9JF19_9ACTN</name>
<comment type="caution">
    <text evidence="2">The sequence shown here is derived from an EMBL/GenBank/DDBJ whole genome shotgun (WGS) entry which is preliminary data.</text>
</comment>
<keyword evidence="2" id="KW-0223">Dioxygenase</keyword>
<reference evidence="2 3" key="1">
    <citation type="submission" date="2020-08" db="EMBL/GenBank/DDBJ databases">
        <title>Sequencing the genomes of 1000 actinobacteria strains.</title>
        <authorList>
            <person name="Klenk H.-P."/>
        </authorList>
    </citation>
    <scope>NUCLEOTIDE SEQUENCE [LARGE SCALE GENOMIC DNA]</scope>
    <source>
        <strain evidence="2 3">DSM 28967</strain>
    </source>
</reference>
<dbReference type="Proteomes" id="UP000549971">
    <property type="component" value="Unassembled WGS sequence"/>
</dbReference>
<dbReference type="Gene3D" id="2.60.120.10">
    <property type="entry name" value="Jelly Rolls"/>
    <property type="match status" value="1"/>
</dbReference>
<proteinExistence type="predicted"/>
<dbReference type="InterPro" id="IPR011051">
    <property type="entry name" value="RmlC_Cupin_sf"/>
</dbReference>
<keyword evidence="2" id="KW-0560">Oxidoreductase</keyword>
<accession>A0A7W9JF19</accession>
<dbReference type="EMBL" id="JACHMY010000001">
    <property type="protein sequence ID" value="MBB5840770.1"/>
    <property type="molecule type" value="Genomic_DNA"/>
</dbReference>
<gene>
    <name evidence="2" type="ORF">HDA39_007504</name>
</gene>
<feature type="domain" description="ChrR-like cupin" evidence="1">
    <location>
        <begin position="10"/>
        <end position="100"/>
    </location>
</feature>
<protein>
    <submittedName>
        <fullName evidence="2">Quercetin dioxygenase-like cupin family protein</fullName>
    </submittedName>
</protein>
<dbReference type="RefSeq" id="WP_184803376.1">
    <property type="nucleotide sequence ID" value="NZ_JACHMY010000001.1"/>
</dbReference>
<organism evidence="2 3">
    <name type="scientific">Kribbella italica</name>
    <dbReference type="NCBI Taxonomy" id="1540520"/>
    <lineage>
        <taxon>Bacteria</taxon>
        <taxon>Bacillati</taxon>
        <taxon>Actinomycetota</taxon>
        <taxon>Actinomycetes</taxon>
        <taxon>Propionibacteriales</taxon>
        <taxon>Kribbellaceae</taxon>
        <taxon>Kribbella</taxon>
    </lineage>
</organism>
<evidence type="ECO:0000313" key="2">
    <source>
        <dbReference type="EMBL" id="MBB5840770.1"/>
    </source>
</evidence>
<evidence type="ECO:0000313" key="3">
    <source>
        <dbReference type="Proteomes" id="UP000549971"/>
    </source>
</evidence>
<dbReference type="Pfam" id="PF12973">
    <property type="entry name" value="Cupin_7"/>
    <property type="match status" value="1"/>
</dbReference>
<sequence>MDFEWTTPADDRPTREIFPGIRLRSLWKSPAGASAHVLEMDPGSTWQGVDVHEPGPEEVYVVDGVFNDGLRDYPAGSFIHCPAGSRHIPQTTEGCTIFVFYPEG</sequence>